<gene>
    <name evidence="1" type="ORF">J3R73_002445</name>
</gene>
<organism evidence="1 2">
    <name type="scientific">Labrys monachus</name>
    <dbReference type="NCBI Taxonomy" id="217067"/>
    <lineage>
        <taxon>Bacteria</taxon>
        <taxon>Pseudomonadati</taxon>
        <taxon>Pseudomonadota</taxon>
        <taxon>Alphaproteobacteria</taxon>
        <taxon>Hyphomicrobiales</taxon>
        <taxon>Xanthobacteraceae</taxon>
        <taxon>Labrys</taxon>
    </lineage>
</organism>
<dbReference type="EMBL" id="JAUSVK010000001">
    <property type="protein sequence ID" value="MDQ0392653.1"/>
    <property type="molecule type" value="Genomic_DNA"/>
</dbReference>
<keyword evidence="2" id="KW-1185">Reference proteome</keyword>
<dbReference type="Proteomes" id="UP001237448">
    <property type="component" value="Unassembled WGS sequence"/>
</dbReference>
<reference evidence="1 2" key="1">
    <citation type="submission" date="2023-07" db="EMBL/GenBank/DDBJ databases">
        <title>Genomic Encyclopedia of Type Strains, Phase IV (KMG-IV): sequencing the most valuable type-strain genomes for metagenomic binning, comparative biology and taxonomic classification.</title>
        <authorList>
            <person name="Goeker M."/>
        </authorList>
    </citation>
    <scope>NUCLEOTIDE SEQUENCE [LARGE SCALE GENOMIC DNA]</scope>
    <source>
        <strain evidence="1 2">DSM 5896</strain>
    </source>
</reference>
<evidence type="ECO:0000313" key="2">
    <source>
        <dbReference type="Proteomes" id="UP001237448"/>
    </source>
</evidence>
<protein>
    <submittedName>
        <fullName evidence="1">Uncharacterized protein (TIGR04255 family)</fullName>
    </submittedName>
</protein>
<dbReference type="NCBIfam" id="TIGR04255">
    <property type="entry name" value="sporadTIGR04255"/>
    <property type="match status" value="1"/>
</dbReference>
<dbReference type="InterPro" id="IPR026349">
    <property type="entry name" value="CHP04255"/>
</dbReference>
<evidence type="ECO:0000313" key="1">
    <source>
        <dbReference type="EMBL" id="MDQ0392653.1"/>
    </source>
</evidence>
<dbReference type="RefSeq" id="WP_307426855.1">
    <property type="nucleotide sequence ID" value="NZ_JAUSVK010000001.1"/>
</dbReference>
<comment type="caution">
    <text evidence="1">The sequence shown here is derived from an EMBL/GenBank/DDBJ whole genome shotgun (WGS) entry which is preliminary data.</text>
</comment>
<proteinExistence type="predicted"/>
<name>A0ABU0FDH3_9HYPH</name>
<accession>A0ABU0FDH3</accession>
<sequence length="263" mass="30194">MQLKYKNAPINELIIGAYFDQPILQLHSEHVGLFWAEVRSDFPKIQQQPELSLPISAPNISFQFGLTNEPYPMPRFWLLSEDESMLIQIQKNAFIVNWRKGSGEYPHYGVVKSFFDKYFSIYLEFLKRELAIESVNIQISELTYSNLIEKNEYWKNSFDTSRLISSMSIPHLGVNVEGAPDFNYVTAYRLDTDLTLNLSVRSGRKITDASVPVLVFELRAIGALGTATKVTADGWYIKAHEMIGQCFTAMTNPDIQRDHWQPV</sequence>